<dbReference type="Pfam" id="PF13761">
    <property type="entry name" value="DUF4166"/>
    <property type="match status" value="1"/>
</dbReference>
<organism evidence="2 3">
    <name type="scientific">Sphingomonas aerophila</name>
    <dbReference type="NCBI Taxonomy" id="1344948"/>
    <lineage>
        <taxon>Bacteria</taxon>
        <taxon>Pseudomonadati</taxon>
        <taxon>Pseudomonadota</taxon>
        <taxon>Alphaproteobacteria</taxon>
        <taxon>Sphingomonadales</taxon>
        <taxon>Sphingomonadaceae</taxon>
        <taxon>Sphingomonas</taxon>
    </lineage>
</organism>
<evidence type="ECO:0000259" key="1">
    <source>
        <dbReference type="Pfam" id="PF13761"/>
    </source>
</evidence>
<proteinExistence type="predicted"/>
<gene>
    <name evidence="2" type="ORF">FHS94_003349</name>
</gene>
<sequence>MRSLAIDRAATEVGPLPRLLGPAFAFLAPAVVRAHGGAAPAWTGHADVRRSRNPVAWLLCELLRLPRSGRDVPVSLRFEPRGDAERWTRDFAGRRYASDLWTEDGLLVERMGWATLLFRVDGVGGALRQTLTAVRLAGVTFPAWATPRCIATEREEDGALAFDIPVDLPWLGRAIRYSGRLRPVSEKLA</sequence>
<feature type="domain" description="DUF4166" evidence="1">
    <location>
        <begin position="27"/>
        <end position="181"/>
    </location>
</feature>
<keyword evidence="3" id="KW-1185">Reference proteome</keyword>
<evidence type="ECO:0000313" key="3">
    <source>
        <dbReference type="Proteomes" id="UP000546200"/>
    </source>
</evidence>
<name>A0A7W9EXF7_9SPHN</name>
<evidence type="ECO:0000313" key="2">
    <source>
        <dbReference type="EMBL" id="MBB5716483.1"/>
    </source>
</evidence>
<accession>A0A7W9EXF7</accession>
<reference evidence="2 3" key="1">
    <citation type="submission" date="2020-08" db="EMBL/GenBank/DDBJ databases">
        <title>Genomic Encyclopedia of Type Strains, Phase IV (KMG-IV): sequencing the most valuable type-strain genomes for metagenomic binning, comparative biology and taxonomic classification.</title>
        <authorList>
            <person name="Goeker M."/>
        </authorList>
    </citation>
    <scope>NUCLEOTIDE SEQUENCE [LARGE SCALE GENOMIC DNA]</scope>
    <source>
        <strain evidence="2 3">DSM 100044</strain>
    </source>
</reference>
<dbReference type="EMBL" id="JACIJK010000011">
    <property type="protein sequence ID" value="MBB5716483.1"/>
    <property type="molecule type" value="Genomic_DNA"/>
</dbReference>
<dbReference type="InterPro" id="IPR025311">
    <property type="entry name" value="DUF4166"/>
</dbReference>
<dbReference type="Proteomes" id="UP000546200">
    <property type="component" value="Unassembled WGS sequence"/>
</dbReference>
<protein>
    <recommendedName>
        <fullName evidence="1">DUF4166 domain-containing protein</fullName>
    </recommendedName>
</protein>
<comment type="caution">
    <text evidence="2">The sequence shown here is derived from an EMBL/GenBank/DDBJ whole genome shotgun (WGS) entry which is preliminary data.</text>
</comment>
<dbReference type="RefSeq" id="WP_184059809.1">
    <property type="nucleotide sequence ID" value="NZ_JACIJK010000011.1"/>
</dbReference>
<dbReference type="AlphaFoldDB" id="A0A7W9EXF7"/>